<proteinExistence type="predicted"/>
<dbReference type="EMBL" id="JAAAIM010000013">
    <property type="protein sequence ID" value="KAG0298183.1"/>
    <property type="molecule type" value="Genomic_DNA"/>
</dbReference>
<name>A0ABQ7KIS5_9FUNG</name>
<organism evidence="2 3">
    <name type="scientific">Linnemannia gamsii</name>
    <dbReference type="NCBI Taxonomy" id="64522"/>
    <lineage>
        <taxon>Eukaryota</taxon>
        <taxon>Fungi</taxon>
        <taxon>Fungi incertae sedis</taxon>
        <taxon>Mucoromycota</taxon>
        <taxon>Mortierellomycotina</taxon>
        <taxon>Mortierellomycetes</taxon>
        <taxon>Mortierellales</taxon>
        <taxon>Mortierellaceae</taxon>
        <taxon>Linnemannia</taxon>
    </lineage>
</organism>
<comment type="caution">
    <text evidence="2">The sequence shown here is derived from an EMBL/GenBank/DDBJ whole genome shotgun (WGS) entry which is preliminary data.</text>
</comment>
<evidence type="ECO:0000313" key="2">
    <source>
        <dbReference type="EMBL" id="KAG0298183.1"/>
    </source>
</evidence>
<reference evidence="2 3" key="1">
    <citation type="journal article" date="2020" name="Fungal Divers.">
        <title>Resolving the Mortierellaceae phylogeny through synthesis of multi-gene phylogenetics and phylogenomics.</title>
        <authorList>
            <person name="Vandepol N."/>
            <person name="Liber J."/>
            <person name="Desiro A."/>
            <person name="Na H."/>
            <person name="Kennedy M."/>
            <person name="Barry K."/>
            <person name="Grigoriev I.V."/>
            <person name="Miller A.N."/>
            <person name="O'Donnell K."/>
            <person name="Stajich J.E."/>
            <person name="Bonito G."/>
        </authorList>
    </citation>
    <scope>NUCLEOTIDE SEQUENCE [LARGE SCALE GENOMIC DNA]</scope>
    <source>
        <strain evidence="2 3">AD045</strain>
    </source>
</reference>
<gene>
    <name evidence="2" type="ORF">BGZ96_001728</name>
</gene>
<feature type="region of interest" description="Disordered" evidence="1">
    <location>
        <begin position="1"/>
        <end position="35"/>
    </location>
</feature>
<accession>A0ABQ7KIS5</accession>
<evidence type="ECO:0000313" key="3">
    <source>
        <dbReference type="Proteomes" id="UP001194696"/>
    </source>
</evidence>
<dbReference type="Proteomes" id="UP001194696">
    <property type="component" value="Unassembled WGS sequence"/>
</dbReference>
<evidence type="ECO:0000256" key="1">
    <source>
        <dbReference type="SAM" id="MobiDB-lite"/>
    </source>
</evidence>
<keyword evidence="3" id="KW-1185">Reference proteome</keyword>
<protein>
    <recommendedName>
        <fullName evidence="4">CNH domain-containing protein</fullName>
    </recommendedName>
</protein>
<sequence length="334" mass="36243">MKGGTPSPISPEIVIKIEDDDNSKRLEEEEEEVELWNDEDGLVVDEDFDALDSLLPPANKRQRTVSPSPATTTTSHDTAADPSGKAQLVNNAQHLIGSETNVSHIAFLAGDLLIFRHGEGLVHWTSRHQFAPQTEITRQLVHKAHKLLQAVARISEYPLRRTQDGHAATLFVETRASTIYRISISDGGNVTIQELFDAKEPIAALLAIPSKTTGQGQSLLVVGSKGAMSWNETQVDQHGTPVASAPKTLALDTDVKSAFVAEAHVYVLTGKGRVLRLPVASLGLADHKDQEIMDLPPLCAISPILSNDDTKTVVGLYGFNQQGQLLSFPADWTQ</sequence>
<evidence type="ECO:0008006" key="4">
    <source>
        <dbReference type="Google" id="ProtNLM"/>
    </source>
</evidence>
<feature type="compositionally biased region" description="Low complexity" evidence="1">
    <location>
        <begin position="66"/>
        <end position="83"/>
    </location>
</feature>
<feature type="region of interest" description="Disordered" evidence="1">
    <location>
        <begin position="55"/>
        <end position="83"/>
    </location>
</feature>